<dbReference type="SUPFAM" id="SSF56801">
    <property type="entry name" value="Acetyl-CoA synthetase-like"/>
    <property type="match status" value="1"/>
</dbReference>
<dbReference type="AlphaFoldDB" id="A0A3E0HG69"/>
<dbReference type="InterPro" id="IPR045851">
    <property type="entry name" value="AMP-bd_C_sf"/>
</dbReference>
<gene>
    <name evidence="5" type="ORF">BCF44_108189</name>
</gene>
<keyword evidence="6" id="KW-1185">Reference proteome</keyword>
<dbReference type="NCBIfam" id="NF004837">
    <property type="entry name" value="PRK06187.1"/>
    <property type="match status" value="1"/>
</dbReference>
<evidence type="ECO:0000256" key="2">
    <source>
        <dbReference type="ARBA" id="ARBA00022598"/>
    </source>
</evidence>
<evidence type="ECO:0000313" key="6">
    <source>
        <dbReference type="Proteomes" id="UP000256269"/>
    </source>
</evidence>
<feature type="domain" description="AMP-dependent synthetase/ligase" evidence="3">
    <location>
        <begin position="13"/>
        <end position="363"/>
    </location>
</feature>
<dbReference type="OrthoDB" id="3172305at2"/>
<dbReference type="Gene3D" id="3.40.50.12780">
    <property type="entry name" value="N-terminal domain of ligase-like"/>
    <property type="match status" value="1"/>
</dbReference>
<dbReference type="PROSITE" id="PS00455">
    <property type="entry name" value="AMP_BINDING"/>
    <property type="match status" value="1"/>
</dbReference>
<evidence type="ECO:0000259" key="3">
    <source>
        <dbReference type="Pfam" id="PF00501"/>
    </source>
</evidence>
<dbReference type="FunFam" id="3.30.300.30:FF:000008">
    <property type="entry name" value="2,3-dihydroxybenzoate-AMP ligase"/>
    <property type="match status" value="1"/>
</dbReference>
<dbReference type="EMBL" id="QUNO01000008">
    <property type="protein sequence ID" value="REH44709.1"/>
    <property type="molecule type" value="Genomic_DNA"/>
</dbReference>
<evidence type="ECO:0000259" key="4">
    <source>
        <dbReference type="Pfam" id="PF13193"/>
    </source>
</evidence>
<dbReference type="Gene3D" id="3.30.300.30">
    <property type="match status" value="1"/>
</dbReference>
<dbReference type="Pfam" id="PF13193">
    <property type="entry name" value="AMP-binding_C"/>
    <property type="match status" value="1"/>
</dbReference>
<dbReference type="RefSeq" id="WP_116176645.1">
    <property type="nucleotide sequence ID" value="NZ_CP144375.1"/>
</dbReference>
<dbReference type="InterPro" id="IPR020845">
    <property type="entry name" value="AMP-binding_CS"/>
</dbReference>
<dbReference type="GO" id="GO:0016878">
    <property type="term" value="F:acid-thiol ligase activity"/>
    <property type="evidence" value="ECO:0007669"/>
    <property type="project" value="UniProtKB-ARBA"/>
</dbReference>
<accession>A0A3E0HG69</accession>
<evidence type="ECO:0000313" key="5">
    <source>
        <dbReference type="EMBL" id="REH44709.1"/>
    </source>
</evidence>
<keyword evidence="2 5" id="KW-0436">Ligase</keyword>
<sequence length="505" mass="53913">MTAQARLLPDLVEHWAEATPDAEAISYEGVSHTWSQWRDRIRRVAGALRTAGVGPGDRVAYLDRNNLSCLEVVLGAGSLGAATAIFNWRLAPDELDYVVRDSGARVLFVADDLLPGVAGIADLPTTVLLSEYESLIGEAEPVGIQPEAAPGDPALVMYSSGTTGRPKGVLLSHANVLAHARNSQAALPIDAGSRSLVAMPLFHVGGSCYALSGFLEGVPSTLLREPTGPALLGAIAQGCTHAFLVPAVVAGVMAAGQPAIAAFGRLKRLIYGASPMPLPLLRAAMAACPDTEFVQVYGMTEMAGAITVLSPEDHRDPDHAERLTSAGRPFDGAELRIVDPALLEDAEVGELWFRTPQTMVGYLGQPEATAETITADGWLRTGDIGRRDECGYVYIVDRVKDMIITGGENVYSPEVERVLAEHPSVADVAVIGVPDDHWGESVKAVVQAADGQVVDPEKLVAFARERLAGYKVPRTIDIVEEMPRNATGKILKKVLRLPYWPDRNI</sequence>
<dbReference type="CDD" id="cd17631">
    <property type="entry name" value="FACL_FadD13-like"/>
    <property type="match status" value="1"/>
</dbReference>
<dbReference type="InterPro" id="IPR025110">
    <property type="entry name" value="AMP-bd_C"/>
</dbReference>
<name>A0A3E0HG69_9PSEU</name>
<dbReference type="Pfam" id="PF00501">
    <property type="entry name" value="AMP-binding"/>
    <property type="match status" value="1"/>
</dbReference>
<dbReference type="InterPro" id="IPR050237">
    <property type="entry name" value="ATP-dep_AMP-bd_enzyme"/>
</dbReference>
<dbReference type="InterPro" id="IPR000873">
    <property type="entry name" value="AMP-dep_synth/lig_dom"/>
</dbReference>
<dbReference type="PANTHER" id="PTHR43767">
    <property type="entry name" value="LONG-CHAIN-FATTY-ACID--COA LIGASE"/>
    <property type="match status" value="1"/>
</dbReference>
<dbReference type="InterPro" id="IPR042099">
    <property type="entry name" value="ANL_N_sf"/>
</dbReference>
<dbReference type="PANTHER" id="PTHR43767:SF1">
    <property type="entry name" value="NONRIBOSOMAL PEPTIDE SYNTHASE PES1 (EUROFUNG)-RELATED"/>
    <property type="match status" value="1"/>
</dbReference>
<proteinExistence type="inferred from homology"/>
<feature type="domain" description="AMP-binding enzyme C-terminal" evidence="4">
    <location>
        <begin position="414"/>
        <end position="489"/>
    </location>
</feature>
<comment type="similarity">
    <text evidence="1">Belongs to the ATP-dependent AMP-binding enzyme family.</text>
</comment>
<organism evidence="5 6">
    <name type="scientific">Kutzneria buriramensis</name>
    <dbReference type="NCBI Taxonomy" id="1045776"/>
    <lineage>
        <taxon>Bacteria</taxon>
        <taxon>Bacillati</taxon>
        <taxon>Actinomycetota</taxon>
        <taxon>Actinomycetes</taxon>
        <taxon>Pseudonocardiales</taxon>
        <taxon>Pseudonocardiaceae</taxon>
        <taxon>Kutzneria</taxon>
    </lineage>
</organism>
<protein>
    <submittedName>
        <fullName evidence="5">Acyl-CoA synthetase (AMP-forming)/AMP-acid ligase II</fullName>
    </submittedName>
</protein>
<dbReference type="Proteomes" id="UP000256269">
    <property type="component" value="Unassembled WGS sequence"/>
</dbReference>
<comment type="caution">
    <text evidence="5">The sequence shown here is derived from an EMBL/GenBank/DDBJ whole genome shotgun (WGS) entry which is preliminary data.</text>
</comment>
<evidence type="ECO:0000256" key="1">
    <source>
        <dbReference type="ARBA" id="ARBA00006432"/>
    </source>
</evidence>
<reference evidence="5 6" key="1">
    <citation type="submission" date="2018-08" db="EMBL/GenBank/DDBJ databases">
        <title>Genomic Encyclopedia of Archaeal and Bacterial Type Strains, Phase II (KMG-II): from individual species to whole genera.</title>
        <authorList>
            <person name="Goeker M."/>
        </authorList>
    </citation>
    <scope>NUCLEOTIDE SEQUENCE [LARGE SCALE GENOMIC DNA]</scope>
    <source>
        <strain evidence="5 6">DSM 45791</strain>
    </source>
</reference>